<proteinExistence type="predicted"/>
<organism evidence="3 4">
    <name type="scientific">Hydnum rufescens UP504</name>
    <dbReference type="NCBI Taxonomy" id="1448309"/>
    <lineage>
        <taxon>Eukaryota</taxon>
        <taxon>Fungi</taxon>
        <taxon>Dikarya</taxon>
        <taxon>Basidiomycota</taxon>
        <taxon>Agaricomycotina</taxon>
        <taxon>Agaricomycetes</taxon>
        <taxon>Cantharellales</taxon>
        <taxon>Hydnaceae</taxon>
        <taxon>Hydnum</taxon>
    </lineage>
</organism>
<feature type="chain" id="PRO_5040146324" evidence="2">
    <location>
        <begin position="24"/>
        <end position="312"/>
    </location>
</feature>
<evidence type="ECO:0000256" key="2">
    <source>
        <dbReference type="SAM" id="SignalP"/>
    </source>
</evidence>
<feature type="region of interest" description="Disordered" evidence="1">
    <location>
        <begin position="144"/>
        <end position="174"/>
    </location>
</feature>
<comment type="caution">
    <text evidence="3">The sequence shown here is derived from an EMBL/GenBank/DDBJ whole genome shotgun (WGS) entry which is preliminary data.</text>
</comment>
<dbReference type="EMBL" id="MU128920">
    <property type="protein sequence ID" value="KAF9519107.1"/>
    <property type="molecule type" value="Genomic_DNA"/>
</dbReference>
<accession>A0A9P6B809</accession>
<keyword evidence="2" id="KW-0732">Signal</keyword>
<feature type="signal peptide" evidence="2">
    <location>
        <begin position="1"/>
        <end position="23"/>
    </location>
</feature>
<dbReference type="Proteomes" id="UP000886523">
    <property type="component" value="Unassembled WGS sequence"/>
</dbReference>
<gene>
    <name evidence="3" type="ORF">BS47DRAFT_1358493</name>
</gene>
<evidence type="ECO:0000313" key="4">
    <source>
        <dbReference type="Proteomes" id="UP000886523"/>
    </source>
</evidence>
<protein>
    <submittedName>
        <fullName evidence="3">Uncharacterized protein</fullName>
    </submittedName>
</protein>
<evidence type="ECO:0000256" key="1">
    <source>
        <dbReference type="SAM" id="MobiDB-lite"/>
    </source>
</evidence>
<dbReference type="AlphaFoldDB" id="A0A9P6B809"/>
<keyword evidence="4" id="KW-1185">Reference proteome</keyword>
<evidence type="ECO:0000313" key="3">
    <source>
        <dbReference type="EMBL" id="KAF9519107.1"/>
    </source>
</evidence>
<sequence length="312" mass="34009">MPSPALILLVGYASISLVGVVDSGVKTFYGICSTERLPSPHGSQECSFPDIGLCHGVQEVPPCERRRKLAFEADAGEVMCGRYYTSEEGENADVWGGTRTVGYSERREEIPMKLCMVVQTGEEAASSRTRIGAGGLKLDNSVREGGLDSRLGTTRDSTSRDAAKRSGSKVSAVSAPSFTSQRAQSWCLELQLEIRKSGRGAELTVGSIEGIRHQFLVLKIAMMPDDGETIWLHWTEVPNRKTQRQGAHACPGYQWQHLQGRQDMPGLFQATISSTEAQLLHGLRLEMKAEVIFPVDGPTGGGFREPLNILSQ</sequence>
<name>A0A9P6B809_9AGAM</name>
<reference evidence="3" key="1">
    <citation type="journal article" date="2020" name="Nat. Commun.">
        <title>Large-scale genome sequencing of mycorrhizal fungi provides insights into the early evolution of symbiotic traits.</title>
        <authorList>
            <person name="Miyauchi S."/>
            <person name="Kiss E."/>
            <person name="Kuo A."/>
            <person name="Drula E."/>
            <person name="Kohler A."/>
            <person name="Sanchez-Garcia M."/>
            <person name="Morin E."/>
            <person name="Andreopoulos B."/>
            <person name="Barry K.W."/>
            <person name="Bonito G."/>
            <person name="Buee M."/>
            <person name="Carver A."/>
            <person name="Chen C."/>
            <person name="Cichocki N."/>
            <person name="Clum A."/>
            <person name="Culley D."/>
            <person name="Crous P.W."/>
            <person name="Fauchery L."/>
            <person name="Girlanda M."/>
            <person name="Hayes R.D."/>
            <person name="Keri Z."/>
            <person name="LaButti K."/>
            <person name="Lipzen A."/>
            <person name="Lombard V."/>
            <person name="Magnuson J."/>
            <person name="Maillard F."/>
            <person name="Murat C."/>
            <person name="Nolan M."/>
            <person name="Ohm R.A."/>
            <person name="Pangilinan J."/>
            <person name="Pereira M.F."/>
            <person name="Perotto S."/>
            <person name="Peter M."/>
            <person name="Pfister S."/>
            <person name="Riley R."/>
            <person name="Sitrit Y."/>
            <person name="Stielow J.B."/>
            <person name="Szollosi G."/>
            <person name="Zifcakova L."/>
            <person name="Stursova M."/>
            <person name="Spatafora J.W."/>
            <person name="Tedersoo L."/>
            <person name="Vaario L.M."/>
            <person name="Yamada A."/>
            <person name="Yan M."/>
            <person name="Wang P."/>
            <person name="Xu J."/>
            <person name="Bruns T."/>
            <person name="Baldrian P."/>
            <person name="Vilgalys R."/>
            <person name="Dunand C."/>
            <person name="Henrissat B."/>
            <person name="Grigoriev I.V."/>
            <person name="Hibbett D."/>
            <person name="Nagy L.G."/>
            <person name="Martin F.M."/>
        </authorList>
    </citation>
    <scope>NUCLEOTIDE SEQUENCE</scope>
    <source>
        <strain evidence="3">UP504</strain>
    </source>
</reference>